<reference evidence="6 7" key="1">
    <citation type="submission" date="2017-09" db="EMBL/GenBank/DDBJ databases">
        <authorList>
            <person name="Ehlers B."/>
            <person name="Leendertz F.H."/>
        </authorList>
    </citation>
    <scope>NUCLEOTIDE SEQUENCE [LARGE SCALE GENOMIC DNA]</scope>
    <source>
        <strain evidence="6 7">USBA 140</strain>
    </source>
</reference>
<evidence type="ECO:0000313" key="6">
    <source>
        <dbReference type="EMBL" id="SOE00837.1"/>
    </source>
</evidence>
<keyword evidence="3 6" id="KW-0238">DNA-binding</keyword>
<evidence type="ECO:0000259" key="5">
    <source>
        <dbReference type="PROSITE" id="PS50931"/>
    </source>
</evidence>
<evidence type="ECO:0000256" key="3">
    <source>
        <dbReference type="ARBA" id="ARBA00023125"/>
    </source>
</evidence>
<dbReference type="InterPro" id="IPR036388">
    <property type="entry name" value="WH-like_DNA-bd_sf"/>
</dbReference>
<dbReference type="InterPro" id="IPR036390">
    <property type="entry name" value="WH_DNA-bd_sf"/>
</dbReference>
<evidence type="ECO:0000256" key="1">
    <source>
        <dbReference type="ARBA" id="ARBA00009437"/>
    </source>
</evidence>
<dbReference type="GO" id="GO:0043565">
    <property type="term" value="F:sequence-specific DNA binding"/>
    <property type="evidence" value="ECO:0007669"/>
    <property type="project" value="TreeGrafter"/>
</dbReference>
<dbReference type="RefSeq" id="WP_097281391.1">
    <property type="nucleotide sequence ID" value="NZ_OCNJ01000014.1"/>
</dbReference>
<keyword evidence="7" id="KW-1185">Reference proteome</keyword>
<dbReference type="SUPFAM" id="SSF46785">
    <property type="entry name" value="Winged helix' DNA-binding domain"/>
    <property type="match status" value="1"/>
</dbReference>
<name>A0A286GZA7_9PROT</name>
<keyword evidence="4" id="KW-0804">Transcription</keyword>
<dbReference type="FunFam" id="1.10.10.10:FF:000038">
    <property type="entry name" value="Glycine cleavage system transcriptional activator"/>
    <property type="match status" value="1"/>
</dbReference>
<gene>
    <name evidence="6" type="ORF">SAMN05421508_11461</name>
</gene>
<dbReference type="InterPro" id="IPR000847">
    <property type="entry name" value="LysR_HTH_N"/>
</dbReference>
<dbReference type="Proteomes" id="UP000219621">
    <property type="component" value="Unassembled WGS sequence"/>
</dbReference>
<dbReference type="PROSITE" id="PS50931">
    <property type="entry name" value="HTH_LYSR"/>
    <property type="match status" value="1"/>
</dbReference>
<dbReference type="PRINTS" id="PR00039">
    <property type="entry name" value="HTHLYSR"/>
</dbReference>
<proteinExistence type="inferred from homology"/>
<dbReference type="Gene3D" id="1.10.10.10">
    <property type="entry name" value="Winged helix-like DNA-binding domain superfamily/Winged helix DNA-binding domain"/>
    <property type="match status" value="1"/>
</dbReference>
<dbReference type="GO" id="GO:0006351">
    <property type="term" value="P:DNA-templated transcription"/>
    <property type="evidence" value="ECO:0007669"/>
    <property type="project" value="TreeGrafter"/>
</dbReference>
<evidence type="ECO:0000256" key="4">
    <source>
        <dbReference type="ARBA" id="ARBA00023163"/>
    </source>
</evidence>
<dbReference type="OrthoDB" id="9794694at2"/>
<dbReference type="Gene3D" id="3.40.190.10">
    <property type="entry name" value="Periplasmic binding protein-like II"/>
    <property type="match status" value="2"/>
</dbReference>
<dbReference type="EMBL" id="OCNJ01000014">
    <property type="protein sequence ID" value="SOE00837.1"/>
    <property type="molecule type" value="Genomic_DNA"/>
</dbReference>
<dbReference type="AlphaFoldDB" id="A0A286GZA7"/>
<organism evidence="6 7">
    <name type="scientific">Caenispirillum bisanense</name>
    <dbReference type="NCBI Taxonomy" id="414052"/>
    <lineage>
        <taxon>Bacteria</taxon>
        <taxon>Pseudomonadati</taxon>
        <taxon>Pseudomonadota</taxon>
        <taxon>Alphaproteobacteria</taxon>
        <taxon>Rhodospirillales</taxon>
        <taxon>Novispirillaceae</taxon>
        <taxon>Caenispirillum</taxon>
    </lineage>
</organism>
<comment type="similarity">
    <text evidence="1">Belongs to the LysR transcriptional regulatory family.</text>
</comment>
<accession>A0A286GZA7</accession>
<feature type="domain" description="HTH lysR-type" evidence="5">
    <location>
        <begin position="6"/>
        <end position="63"/>
    </location>
</feature>
<dbReference type="CDD" id="cd08432">
    <property type="entry name" value="PBP2_GcdR_TrpI_HvrB_AmpR_like"/>
    <property type="match status" value="1"/>
</dbReference>
<dbReference type="PANTHER" id="PTHR30537:SF74">
    <property type="entry name" value="HTH-TYPE TRANSCRIPTIONAL REGULATOR TRPI"/>
    <property type="match status" value="1"/>
</dbReference>
<sequence>MAYRLPPLNSLRLFEAAGRHLSFKQAAEELCVTPSAVSHGIQTLEDWLGVALFVRGNRSISLTAAGRAYLPQVREALSRLASASESVPGRRTARGGRLHVSVATSFGLRWLIPRLPRFNARHPDIEVMLDTSRGAAELPGDGIDLAIRRGTGEWRRIDAVCLAVEDLVPVCAPDVARRIHDAGDLARTSLLHVVGLDEDWDAWAALAGLDGLDTARGQRFDTIHMALEAAAQGLGVAVGRLPLVSADIAAGRLVPVLGPPRPGRAGYWLLADPLALTRPHVAAFRRWIIGELAAQRAA</sequence>
<dbReference type="NCBIfam" id="NF008352">
    <property type="entry name" value="PRK11139.1"/>
    <property type="match status" value="1"/>
</dbReference>
<dbReference type="Pfam" id="PF00126">
    <property type="entry name" value="HTH_1"/>
    <property type="match status" value="1"/>
</dbReference>
<dbReference type="Pfam" id="PF03466">
    <property type="entry name" value="LysR_substrate"/>
    <property type="match status" value="1"/>
</dbReference>
<dbReference type="GO" id="GO:0003700">
    <property type="term" value="F:DNA-binding transcription factor activity"/>
    <property type="evidence" value="ECO:0007669"/>
    <property type="project" value="InterPro"/>
</dbReference>
<dbReference type="InterPro" id="IPR058163">
    <property type="entry name" value="LysR-type_TF_proteobact-type"/>
</dbReference>
<keyword evidence="2" id="KW-0805">Transcription regulation</keyword>
<dbReference type="InterPro" id="IPR005119">
    <property type="entry name" value="LysR_subst-bd"/>
</dbReference>
<evidence type="ECO:0000256" key="2">
    <source>
        <dbReference type="ARBA" id="ARBA00023015"/>
    </source>
</evidence>
<dbReference type="PANTHER" id="PTHR30537">
    <property type="entry name" value="HTH-TYPE TRANSCRIPTIONAL REGULATOR"/>
    <property type="match status" value="1"/>
</dbReference>
<protein>
    <submittedName>
        <fullName evidence="6">DNA-binding transcriptional regulator, LysR family</fullName>
    </submittedName>
</protein>
<dbReference type="SUPFAM" id="SSF53850">
    <property type="entry name" value="Periplasmic binding protein-like II"/>
    <property type="match status" value="1"/>
</dbReference>
<evidence type="ECO:0000313" key="7">
    <source>
        <dbReference type="Proteomes" id="UP000219621"/>
    </source>
</evidence>